<dbReference type="InterPro" id="IPR053134">
    <property type="entry name" value="RNA-dir_DNA_polymerase"/>
</dbReference>
<proteinExistence type="predicted"/>
<gene>
    <name evidence="2" type="ORF">Sradi_6142100</name>
</gene>
<comment type="caution">
    <text evidence="2">The sequence shown here is derived from an EMBL/GenBank/DDBJ whole genome shotgun (WGS) entry which is preliminary data.</text>
</comment>
<reference evidence="2" key="1">
    <citation type="submission" date="2020-06" db="EMBL/GenBank/DDBJ databases">
        <authorList>
            <person name="Li T."/>
            <person name="Hu X."/>
            <person name="Zhang T."/>
            <person name="Song X."/>
            <person name="Zhang H."/>
            <person name="Dai N."/>
            <person name="Sheng W."/>
            <person name="Hou X."/>
            <person name="Wei L."/>
        </authorList>
    </citation>
    <scope>NUCLEOTIDE SEQUENCE</scope>
    <source>
        <strain evidence="2">G02</strain>
        <tissue evidence="2">Leaf</tissue>
    </source>
</reference>
<dbReference type="Pfam" id="PF00078">
    <property type="entry name" value="RVT_1"/>
    <property type="match status" value="1"/>
</dbReference>
<dbReference type="SUPFAM" id="SSF56672">
    <property type="entry name" value="DNA/RNA polymerases"/>
    <property type="match status" value="1"/>
</dbReference>
<reference evidence="2" key="2">
    <citation type="journal article" date="2024" name="Plant">
        <title>Genomic evolution and insights into agronomic trait innovations of Sesamum species.</title>
        <authorList>
            <person name="Miao H."/>
            <person name="Wang L."/>
            <person name="Qu L."/>
            <person name="Liu H."/>
            <person name="Sun Y."/>
            <person name="Le M."/>
            <person name="Wang Q."/>
            <person name="Wei S."/>
            <person name="Zheng Y."/>
            <person name="Lin W."/>
            <person name="Duan Y."/>
            <person name="Cao H."/>
            <person name="Xiong S."/>
            <person name="Wang X."/>
            <person name="Wei L."/>
            <person name="Li C."/>
            <person name="Ma Q."/>
            <person name="Ju M."/>
            <person name="Zhao R."/>
            <person name="Li G."/>
            <person name="Mu C."/>
            <person name="Tian Q."/>
            <person name="Mei H."/>
            <person name="Zhang T."/>
            <person name="Gao T."/>
            <person name="Zhang H."/>
        </authorList>
    </citation>
    <scope>NUCLEOTIDE SEQUENCE</scope>
    <source>
        <strain evidence="2">G02</strain>
    </source>
</reference>
<dbReference type="InterPro" id="IPR043128">
    <property type="entry name" value="Rev_trsase/Diguanyl_cyclase"/>
</dbReference>
<sequence>MIDASQGYQQIMLAPEDRKRVSFIISNITFYYVAMPFKLKNAGAIYQRLVDKISRPQLDKNMKVYVDDMIVKSKKANSHVEDLEETFTVLRTYRLKLNPWEICIWGK</sequence>
<dbReference type="PANTHER" id="PTHR24559">
    <property type="entry name" value="TRANSPOSON TY3-I GAG-POL POLYPROTEIN"/>
    <property type="match status" value="1"/>
</dbReference>
<dbReference type="PANTHER" id="PTHR24559:SF444">
    <property type="entry name" value="REVERSE TRANSCRIPTASE DOMAIN-CONTAINING PROTEIN"/>
    <property type="match status" value="1"/>
</dbReference>
<feature type="domain" description="Reverse transcriptase" evidence="1">
    <location>
        <begin position="2"/>
        <end position="99"/>
    </location>
</feature>
<dbReference type="InterPro" id="IPR043502">
    <property type="entry name" value="DNA/RNA_pol_sf"/>
</dbReference>
<dbReference type="AlphaFoldDB" id="A0AAW2KLA4"/>
<dbReference type="CDD" id="cd01647">
    <property type="entry name" value="RT_LTR"/>
    <property type="match status" value="1"/>
</dbReference>
<name>A0AAW2KLA4_SESRA</name>
<dbReference type="Gene3D" id="3.30.70.270">
    <property type="match status" value="1"/>
</dbReference>
<dbReference type="EMBL" id="JACGWJ010000028">
    <property type="protein sequence ID" value="KAL0307248.1"/>
    <property type="molecule type" value="Genomic_DNA"/>
</dbReference>
<dbReference type="Gene3D" id="3.10.10.10">
    <property type="entry name" value="HIV Type 1 Reverse Transcriptase, subunit A, domain 1"/>
    <property type="match status" value="1"/>
</dbReference>
<accession>A0AAW2KLA4</accession>
<protein>
    <submittedName>
        <fullName evidence="2">Retrovirus-related Pol polyprotein from transposon.6</fullName>
    </submittedName>
</protein>
<evidence type="ECO:0000313" key="2">
    <source>
        <dbReference type="EMBL" id="KAL0307248.1"/>
    </source>
</evidence>
<dbReference type="InterPro" id="IPR000477">
    <property type="entry name" value="RT_dom"/>
</dbReference>
<evidence type="ECO:0000259" key="1">
    <source>
        <dbReference type="Pfam" id="PF00078"/>
    </source>
</evidence>
<organism evidence="2">
    <name type="scientific">Sesamum radiatum</name>
    <name type="common">Black benniseed</name>
    <dbReference type="NCBI Taxonomy" id="300843"/>
    <lineage>
        <taxon>Eukaryota</taxon>
        <taxon>Viridiplantae</taxon>
        <taxon>Streptophyta</taxon>
        <taxon>Embryophyta</taxon>
        <taxon>Tracheophyta</taxon>
        <taxon>Spermatophyta</taxon>
        <taxon>Magnoliopsida</taxon>
        <taxon>eudicotyledons</taxon>
        <taxon>Gunneridae</taxon>
        <taxon>Pentapetalae</taxon>
        <taxon>asterids</taxon>
        <taxon>lamiids</taxon>
        <taxon>Lamiales</taxon>
        <taxon>Pedaliaceae</taxon>
        <taxon>Sesamum</taxon>
    </lineage>
</organism>